<name>A0AAJ4N6G3_AGRTU</name>
<evidence type="ECO:0000313" key="2">
    <source>
        <dbReference type="Proteomes" id="UP000663946"/>
    </source>
</evidence>
<evidence type="ECO:0000313" key="1">
    <source>
        <dbReference type="EMBL" id="QTG15708.1"/>
    </source>
</evidence>
<sequence length="156" mass="18192">MNDDLFEFLSKPLSNKELIKVMSKPSLGYSLTHLIDGNSKTIEAREMRGLKAANLFHVWEKKDRHYVRDLVNTLDTLFHYNPDPLYLSIMKQESTVKSTERKGYKPTWIEFVGGLIDKFRRREDLSTTQVFGLNNLLVELSKQHPAFVSVQEIEFK</sequence>
<gene>
    <name evidence="1" type="ORF">G6M86_20920</name>
</gene>
<organism evidence="1 2">
    <name type="scientific">Agrobacterium tumefaciens</name>
    <dbReference type="NCBI Taxonomy" id="358"/>
    <lineage>
        <taxon>Bacteria</taxon>
        <taxon>Pseudomonadati</taxon>
        <taxon>Pseudomonadota</taxon>
        <taxon>Alphaproteobacteria</taxon>
        <taxon>Hyphomicrobiales</taxon>
        <taxon>Rhizobiaceae</taxon>
        <taxon>Rhizobium/Agrobacterium group</taxon>
        <taxon>Agrobacterium</taxon>
        <taxon>Agrobacterium tumefaciens complex</taxon>
    </lineage>
</organism>
<dbReference type="EMBL" id="CP049217">
    <property type="protein sequence ID" value="QTG15708.1"/>
    <property type="molecule type" value="Genomic_DNA"/>
</dbReference>
<protein>
    <submittedName>
        <fullName evidence="1">Uncharacterized protein</fullName>
    </submittedName>
</protein>
<dbReference type="RefSeq" id="WP_333722224.1">
    <property type="nucleotide sequence ID" value="NZ_CP049217.1"/>
</dbReference>
<dbReference type="Proteomes" id="UP000663946">
    <property type="component" value="Chromosome 2"/>
</dbReference>
<dbReference type="AlphaFoldDB" id="A0AAJ4N6G3"/>
<accession>A0AAJ4N6G3</accession>
<reference evidence="1" key="1">
    <citation type="submission" date="2020-02" db="EMBL/GenBank/DDBJ databases">
        <title>Unexpected conservation and global transmission of agrobacterial virulence plasmids.</title>
        <authorList>
            <person name="Weisberg A.J."/>
            <person name="Davis E.W. II"/>
            <person name="Tabima J.R."/>
            <person name="Belcher M.S."/>
            <person name="Miller M."/>
            <person name="Kuo C.-H."/>
            <person name="Loper J.E."/>
            <person name="Grunwald N.J."/>
            <person name="Putnam M.L."/>
            <person name="Chang J.H."/>
        </authorList>
    </citation>
    <scope>NUCLEOTIDE SEQUENCE</scope>
    <source>
        <strain evidence="1">Q15/94</strain>
    </source>
</reference>
<proteinExistence type="predicted"/>